<feature type="region of interest" description="Disordered" evidence="1">
    <location>
        <begin position="23"/>
        <end position="44"/>
    </location>
</feature>
<dbReference type="STRING" id="29170.A0A368GS18"/>
<sequence length="106" mass="11840">MKVIRKHIESTILHEISHVLPVPDGFDKDEDEDSESSDRVENGLAAENVPILQECDDKSTMQESVTTITYLTGRNSGPTIALHTESDEVVNILLIPMFISKSFTLR</sequence>
<dbReference type="AlphaFoldDB" id="A0A368GS18"/>
<dbReference type="OrthoDB" id="10519288at2759"/>
<dbReference type="Proteomes" id="UP000252519">
    <property type="component" value="Unassembled WGS sequence"/>
</dbReference>
<organism evidence="2 3">
    <name type="scientific">Ancylostoma caninum</name>
    <name type="common">Dog hookworm</name>
    <dbReference type="NCBI Taxonomy" id="29170"/>
    <lineage>
        <taxon>Eukaryota</taxon>
        <taxon>Metazoa</taxon>
        <taxon>Ecdysozoa</taxon>
        <taxon>Nematoda</taxon>
        <taxon>Chromadorea</taxon>
        <taxon>Rhabditida</taxon>
        <taxon>Rhabditina</taxon>
        <taxon>Rhabditomorpha</taxon>
        <taxon>Strongyloidea</taxon>
        <taxon>Ancylostomatidae</taxon>
        <taxon>Ancylostomatinae</taxon>
        <taxon>Ancylostoma</taxon>
    </lineage>
</organism>
<accession>A0A368GS18</accession>
<keyword evidence="3" id="KW-1185">Reference proteome</keyword>
<reference evidence="2 3" key="1">
    <citation type="submission" date="2014-10" db="EMBL/GenBank/DDBJ databases">
        <title>Draft genome of the hookworm Ancylostoma caninum.</title>
        <authorList>
            <person name="Mitreva M."/>
        </authorList>
    </citation>
    <scope>NUCLEOTIDE SEQUENCE [LARGE SCALE GENOMIC DNA]</scope>
    <source>
        <strain evidence="2 3">Baltimore</strain>
    </source>
</reference>
<evidence type="ECO:0000313" key="2">
    <source>
        <dbReference type="EMBL" id="RCN45785.1"/>
    </source>
</evidence>
<comment type="caution">
    <text evidence="2">The sequence shown here is derived from an EMBL/GenBank/DDBJ whole genome shotgun (WGS) entry which is preliminary data.</text>
</comment>
<name>A0A368GS18_ANCCA</name>
<proteinExistence type="predicted"/>
<protein>
    <submittedName>
        <fullName evidence="2">Uncharacterized protein</fullName>
    </submittedName>
</protein>
<evidence type="ECO:0000313" key="3">
    <source>
        <dbReference type="Proteomes" id="UP000252519"/>
    </source>
</evidence>
<dbReference type="EMBL" id="JOJR01000092">
    <property type="protein sequence ID" value="RCN45785.1"/>
    <property type="molecule type" value="Genomic_DNA"/>
</dbReference>
<evidence type="ECO:0000256" key="1">
    <source>
        <dbReference type="SAM" id="MobiDB-lite"/>
    </source>
</evidence>
<gene>
    <name evidence="2" type="ORF">ANCCAN_08174</name>
</gene>